<evidence type="ECO:0000313" key="1">
    <source>
        <dbReference type="EMBL" id="CAG8505650.1"/>
    </source>
</evidence>
<keyword evidence="2" id="KW-1185">Reference proteome</keyword>
<name>A0ACA9L4J7_9GLOM</name>
<evidence type="ECO:0000313" key="2">
    <source>
        <dbReference type="Proteomes" id="UP000789860"/>
    </source>
</evidence>
<reference evidence="1" key="1">
    <citation type="submission" date="2021-06" db="EMBL/GenBank/DDBJ databases">
        <authorList>
            <person name="Kallberg Y."/>
            <person name="Tangrot J."/>
            <person name="Rosling A."/>
        </authorList>
    </citation>
    <scope>NUCLEOTIDE SEQUENCE</scope>
    <source>
        <strain evidence="1">AU212A</strain>
    </source>
</reference>
<proteinExistence type="predicted"/>
<accession>A0ACA9L4J7</accession>
<comment type="caution">
    <text evidence="1">The sequence shown here is derived from an EMBL/GenBank/DDBJ whole genome shotgun (WGS) entry which is preliminary data.</text>
</comment>
<dbReference type="Proteomes" id="UP000789860">
    <property type="component" value="Unassembled WGS sequence"/>
</dbReference>
<gene>
    <name evidence="1" type="ORF">SCALOS_LOCUS3437</name>
</gene>
<organism evidence="1 2">
    <name type="scientific">Scutellospora calospora</name>
    <dbReference type="NCBI Taxonomy" id="85575"/>
    <lineage>
        <taxon>Eukaryota</taxon>
        <taxon>Fungi</taxon>
        <taxon>Fungi incertae sedis</taxon>
        <taxon>Mucoromycota</taxon>
        <taxon>Glomeromycotina</taxon>
        <taxon>Glomeromycetes</taxon>
        <taxon>Diversisporales</taxon>
        <taxon>Gigasporaceae</taxon>
        <taxon>Scutellospora</taxon>
    </lineage>
</organism>
<dbReference type="EMBL" id="CAJVPM010003776">
    <property type="protein sequence ID" value="CAG8505650.1"/>
    <property type="molecule type" value="Genomic_DNA"/>
</dbReference>
<protein>
    <submittedName>
        <fullName evidence="1">7396_t:CDS:1</fullName>
    </submittedName>
</protein>
<sequence>MEIESTPVNLSTMTTTMTSTDSLLSLSHSNDFSRQTKDGPGIESLLDSSLQLGAAYERRDSTDSNFSLRPSFKQKFRAPVAKNIIHSIASQRLNNALYDKDQAPGWAHEISQEIKKQLLDLELKQYKYVVNVTIMENKSAGTRLANSNKIRNDILLVVELFRWCD</sequence>